<dbReference type="AlphaFoldDB" id="A0A2J6RPM5"/>
<evidence type="ECO:0000313" key="3">
    <source>
        <dbReference type="Proteomes" id="UP000235786"/>
    </source>
</evidence>
<dbReference type="Pfam" id="PF26640">
    <property type="entry name" value="DUF8212"/>
    <property type="match status" value="1"/>
</dbReference>
<proteinExistence type="predicted"/>
<accession>A0A2J6RPM5</accession>
<feature type="domain" description="DUF8212" evidence="1">
    <location>
        <begin position="10"/>
        <end position="90"/>
    </location>
</feature>
<protein>
    <recommendedName>
        <fullName evidence="1">DUF8212 domain-containing protein</fullName>
    </recommendedName>
</protein>
<reference evidence="2 3" key="1">
    <citation type="submission" date="2016-04" db="EMBL/GenBank/DDBJ databases">
        <title>A degradative enzymes factory behind the ericoid mycorrhizal symbiosis.</title>
        <authorList>
            <consortium name="DOE Joint Genome Institute"/>
            <person name="Martino E."/>
            <person name="Morin E."/>
            <person name="Grelet G."/>
            <person name="Kuo A."/>
            <person name="Kohler A."/>
            <person name="Daghino S."/>
            <person name="Barry K."/>
            <person name="Choi C."/>
            <person name="Cichocki N."/>
            <person name="Clum A."/>
            <person name="Copeland A."/>
            <person name="Hainaut M."/>
            <person name="Haridas S."/>
            <person name="Labutti K."/>
            <person name="Lindquist E."/>
            <person name="Lipzen A."/>
            <person name="Khouja H.-R."/>
            <person name="Murat C."/>
            <person name="Ohm R."/>
            <person name="Olson A."/>
            <person name="Spatafora J."/>
            <person name="Veneault-Fourrey C."/>
            <person name="Henrissat B."/>
            <person name="Grigoriev I."/>
            <person name="Martin F."/>
            <person name="Perotto S."/>
        </authorList>
    </citation>
    <scope>NUCLEOTIDE SEQUENCE [LARGE SCALE GENOMIC DNA]</scope>
    <source>
        <strain evidence="2 3">F</strain>
    </source>
</reference>
<dbReference type="EMBL" id="KZ613945">
    <property type="protein sequence ID" value="PMD40471.1"/>
    <property type="molecule type" value="Genomic_DNA"/>
</dbReference>
<keyword evidence="3" id="KW-1185">Reference proteome</keyword>
<evidence type="ECO:0000313" key="2">
    <source>
        <dbReference type="EMBL" id="PMD40471.1"/>
    </source>
</evidence>
<dbReference type="PANTHER" id="PTHR10622">
    <property type="entry name" value="HET DOMAIN-CONTAINING PROTEIN"/>
    <property type="match status" value="1"/>
</dbReference>
<gene>
    <name evidence="2" type="ORF">L207DRAFT_339021</name>
</gene>
<dbReference type="PANTHER" id="PTHR10622:SF10">
    <property type="entry name" value="HET DOMAIN-CONTAINING PROTEIN"/>
    <property type="match status" value="1"/>
</dbReference>
<dbReference type="Proteomes" id="UP000235786">
    <property type="component" value="Unassembled WGS sequence"/>
</dbReference>
<dbReference type="STRING" id="1149755.A0A2J6RPM5"/>
<dbReference type="OrthoDB" id="674604at2759"/>
<dbReference type="InterPro" id="IPR058525">
    <property type="entry name" value="DUF8212"/>
</dbReference>
<organism evidence="2 3">
    <name type="scientific">Hyaloscypha variabilis (strain UAMH 11265 / GT02V1 / F)</name>
    <name type="common">Meliniomyces variabilis</name>
    <dbReference type="NCBI Taxonomy" id="1149755"/>
    <lineage>
        <taxon>Eukaryota</taxon>
        <taxon>Fungi</taxon>
        <taxon>Dikarya</taxon>
        <taxon>Ascomycota</taxon>
        <taxon>Pezizomycotina</taxon>
        <taxon>Leotiomycetes</taxon>
        <taxon>Helotiales</taxon>
        <taxon>Hyaloscyphaceae</taxon>
        <taxon>Hyaloscypha</taxon>
        <taxon>Hyaloscypha variabilis</taxon>
    </lineage>
</organism>
<sequence length="346" mass="38992">MPLLYGEGMKAFQRLQMEIINQSNDQSLFAWSDPPSDGIQSGNTRLTGPLATSPSQFMNAGNIFSYHTENEEPYSMTNKGLRIRLPMIKLLPNNDFLYIAALSCYCTTELTGLVLLLLVHLQGNEFARFDYPLPMKSDLQFPMTWESKLVFVKESSFKRIRVGRSIQIKLAQEGFASTANERVSRRWARLIAVTPPRFWDGSKVTLLEVPELEQTAALYFERNGKVLIISIRLDYARDHVKWEVRIDIIPGDDMLNAHIPPTTQDFIFGTFQITPLIVSEEGSLPNLTISTTSDSVLRKRLYDGTTYPLNEEMIISFGAVVGSNVANLKVDIIEASATLDQGISRE</sequence>
<name>A0A2J6RPM5_HYAVF</name>
<evidence type="ECO:0000259" key="1">
    <source>
        <dbReference type="Pfam" id="PF26640"/>
    </source>
</evidence>